<dbReference type="PANTHER" id="PTHR10037:SF288">
    <property type="entry name" value="SODIUM CHANNEL PROTEIN PARA"/>
    <property type="match status" value="1"/>
</dbReference>
<evidence type="ECO:0000256" key="7">
    <source>
        <dbReference type="ARBA" id="ARBA00023157"/>
    </source>
</evidence>
<name>A0A1D2M7I0_ORCCI</name>
<accession>A0A1D2M7I0</accession>
<dbReference type="InterPro" id="IPR002048">
    <property type="entry name" value="EF_hand_dom"/>
</dbReference>
<evidence type="ECO:0000313" key="11">
    <source>
        <dbReference type="Proteomes" id="UP000094527"/>
    </source>
</evidence>
<evidence type="ECO:0000313" key="10">
    <source>
        <dbReference type="EMBL" id="ODM88925.1"/>
    </source>
</evidence>
<keyword evidence="8" id="KW-0894">Sodium channel</keyword>
<feature type="domain" description="EF-hand" evidence="9">
    <location>
        <begin position="853"/>
        <end position="888"/>
    </location>
</feature>
<dbReference type="GO" id="GO:0019228">
    <property type="term" value="P:neuronal action potential"/>
    <property type="evidence" value="ECO:0007669"/>
    <property type="project" value="TreeGrafter"/>
</dbReference>
<feature type="transmembrane region" description="Helical" evidence="8">
    <location>
        <begin position="350"/>
        <end position="372"/>
    </location>
</feature>
<dbReference type="GO" id="GO:0001518">
    <property type="term" value="C:voltage-gated sodium channel complex"/>
    <property type="evidence" value="ECO:0007669"/>
    <property type="project" value="UniProtKB-UniRule"/>
</dbReference>
<dbReference type="SUPFAM" id="SSF81324">
    <property type="entry name" value="Voltage-gated potassium channels"/>
    <property type="match status" value="3"/>
</dbReference>
<keyword evidence="5 8" id="KW-1133">Transmembrane helix</keyword>
<evidence type="ECO:0000256" key="6">
    <source>
        <dbReference type="ARBA" id="ARBA00023136"/>
    </source>
</evidence>
<dbReference type="PRINTS" id="PR00170">
    <property type="entry name" value="NACHANNEL"/>
</dbReference>
<proteinExistence type="inferred from homology"/>
<evidence type="ECO:0000256" key="2">
    <source>
        <dbReference type="ARBA" id="ARBA00022475"/>
    </source>
</evidence>
<keyword evidence="11" id="KW-1185">Reference proteome</keyword>
<dbReference type="PANTHER" id="PTHR10037">
    <property type="entry name" value="VOLTAGE-GATED CATION CHANNEL CALCIUM AND SODIUM"/>
    <property type="match status" value="1"/>
</dbReference>
<feature type="transmembrane region" description="Helical" evidence="8">
    <location>
        <begin position="767"/>
        <end position="788"/>
    </location>
</feature>
<gene>
    <name evidence="10" type="ORF">Ocin01_17756</name>
</gene>
<dbReference type="EMBL" id="LJIJ01003057">
    <property type="protein sequence ID" value="ODM88925.1"/>
    <property type="molecule type" value="Genomic_DNA"/>
</dbReference>
<dbReference type="InterPro" id="IPR001696">
    <property type="entry name" value="Na_channel_asu"/>
</dbReference>
<feature type="transmembrane region" description="Helical" evidence="8">
    <location>
        <begin position="808"/>
        <end position="831"/>
    </location>
</feature>
<dbReference type="GO" id="GO:0086010">
    <property type="term" value="P:membrane depolarization during action potential"/>
    <property type="evidence" value="ECO:0007669"/>
    <property type="project" value="TreeGrafter"/>
</dbReference>
<keyword evidence="8" id="KW-0406">Ion transport</keyword>
<feature type="transmembrane region" description="Helical" evidence="8">
    <location>
        <begin position="192"/>
        <end position="218"/>
    </location>
</feature>
<reference evidence="10 11" key="1">
    <citation type="journal article" date="2016" name="Genome Biol. Evol.">
        <title>Gene Family Evolution Reflects Adaptation to Soil Environmental Stressors in the Genome of the Collembolan Orchesella cincta.</title>
        <authorList>
            <person name="Faddeeva-Vakhrusheva A."/>
            <person name="Derks M.F."/>
            <person name="Anvar S.Y."/>
            <person name="Agamennone V."/>
            <person name="Suring W."/>
            <person name="Smit S."/>
            <person name="van Straalen N.M."/>
            <person name="Roelofs D."/>
        </authorList>
    </citation>
    <scope>NUCLEOTIDE SEQUENCE [LARGE SCALE GENOMIC DNA]</scope>
    <source>
        <tissue evidence="10">Mixed pool</tissue>
    </source>
</reference>
<sequence>MAVATVANLVLLSMAHYELEEDERLYGIMLVGHEMCSIMFAVECLLKIVASGPKSYFKDKWNMFDCSLVFLSGVELTFKYNDNAALNALLCLRSLRVFKLARIWPTLNKIVTGVSSAALGNVSDMTVVAVGVFYTFGVTGVHLFGENYEKVTIHPKSLWHFRDFFHSCLVVFRLLCGEWIESMEQCIDDHGWICIPFFLSAFISLNLIVLNLLLVMFLQHFSTADLSNAKNDGTSDLNNISVAVNRFRRWGKWIEVFFARCLGVKSIENTNIKGNLVSEQEAPKCDEEILPTRRECQTFRSKFRTIMESKFFELFYLGIAISIAISLSLQDVHLYDKPLLTDFLYYLDNITAIFWGVEAAIKIVAMGFSTYIKIKWNRLDFTILLGTIYNAISHFFGMETLPFFNSIKVLRLVPYFEGLKLLLNSLEKAVAKIFGVLLVCLLIWLVYAIIGVQLLKGRLGFCIDPNDWNILNFTIIRNKSECIHFNFIWDTPIDHFDNVGSAYYRVLEIITFKGWIDSLTGAIDSGEIDEQPSFEKNMWIVGYFVAVILGGSFFAFNIFIGVLLDSLNEENKKVKNTNGHLEIQNVYENTRKYMFDKLKAKTSSVNTPKSKYQNAVLRVINSKHFESLRLLNLILTSTLTWVTWFYSQYTVPSLRSPRNIFEIVVEILDVYDFYIAPNSYIQRFYPHLLRLVRVAWVSGYLRHFKAARGLRQLISVIKISLPAFLNICVLLFFVIFIYATLGMELFKNTKLRYGLSDIINFRTFEQAYIILFPVITAAEWNSLIFGLANEDECDDPEPDYGKSGDCGNSILAGVFVLSYLFITFVIFLNLFSAVIMDNYSRVIKLVECELDDRHFAMFYEIWSKFDEDNSHYIDYNLLTNLFDSFEAPFSILKPSRCAISIMNIPVYKGDVVHCADVLDAAITYFYFRKGVVSAENFTNYQNELKDEKGCEQEPITTTLRIQRQRHCVKIIQRGWKTYKNIQPE</sequence>
<dbReference type="Gene3D" id="1.10.287.70">
    <property type="match status" value="3"/>
</dbReference>
<keyword evidence="2" id="KW-1003">Cell membrane</keyword>
<dbReference type="OrthoDB" id="2984333at2759"/>
<dbReference type="FunFam" id="1.10.287.70:FF:000117">
    <property type="entry name" value="Voltage-gated Ca2+ channel, alpha subunit"/>
    <property type="match status" value="1"/>
</dbReference>
<feature type="transmembrane region" description="Helical" evidence="8">
    <location>
        <begin position="125"/>
        <end position="144"/>
    </location>
</feature>
<comment type="similarity">
    <text evidence="8">Belongs to the sodium channel (TC 1.A.1.10) family.</text>
</comment>
<keyword evidence="7" id="KW-1015">Disulfide bond</keyword>
<keyword evidence="8" id="KW-0739">Sodium transport</keyword>
<dbReference type="PROSITE" id="PS50222">
    <property type="entry name" value="EF_HAND_2"/>
    <property type="match status" value="1"/>
</dbReference>
<feature type="transmembrane region" description="Helical" evidence="8">
    <location>
        <begin position="540"/>
        <end position="564"/>
    </location>
</feature>
<dbReference type="GO" id="GO:0005509">
    <property type="term" value="F:calcium ion binding"/>
    <property type="evidence" value="ECO:0007669"/>
    <property type="project" value="InterPro"/>
</dbReference>
<keyword evidence="8" id="KW-0915">Sodium</keyword>
<dbReference type="Gene3D" id="1.20.120.350">
    <property type="entry name" value="Voltage-gated potassium channels. Chain C"/>
    <property type="match status" value="2"/>
</dbReference>
<evidence type="ECO:0000256" key="1">
    <source>
        <dbReference type="ARBA" id="ARBA00004651"/>
    </source>
</evidence>
<comment type="subcellular location">
    <subcellularLocation>
        <location evidence="1 8">Cell membrane</location>
        <topology evidence="1 8">Multi-pass membrane protein</topology>
    </subcellularLocation>
</comment>
<comment type="caution">
    <text evidence="8">Lacks conserved residue(s) required for the propagation of feature annotation.</text>
</comment>
<keyword evidence="8" id="KW-0813">Transport</keyword>
<evidence type="ECO:0000256" key="8">
    <source>
        <dbReference type="RuleBase" id="RU361132"/>
    </source>
</evidence>
<dbReference type="Gene3D" id="1.10.238.10">
    <property type="entry name" value="EF-hand"/>
    <property type="match status" value="1"/>
</dbReference>
<evidence type="ECO:0000256" key="3">
    <source>
        <dbReference type="ARBA" id="ARBA00022692"/>
    </source>
</evidence>
<keyword evidence="8 10" id="KW-0407">Ion channel</keyword>
<feature type="transmembrane region" description="Helical" evidence="8">
    <location>
        <begin position="429"/>
        <end position="450"/>
    </location>
</feature>
<feature type="transmembrane region" description="Helical" evidence="8">
    <location>
        <begin position="723"/>
        <end position="746"/>
    </location>
</feature>
<dbReference type="AlphaFoldDB" id="A0A1D2M7I0"/>
<dbReference type="Pfam" id="PF00520">
    <property type="entry name" value="Ion_trans"/>
    <property type="match status" value="3"/>
</dbReference>
<keyword evidence="6 8" id="KW-0472">Membrane</keyword>
<comment type="caution">
    <text evidence="10">The sequence shown here is derived from an EMBL/GenBank/DDBJ whole genome shotgun (WGS) entry which is preliminary data.</text>
</comment>
<dbReference type="STRING" id="48709.A0A1D2M7I0"/>
<dbReference type="GO" id="GO:0005248">
    <property type="term" value="F:voltage-gated sodium channel activity"/>
    <property type="evidence" value="ECO:0007669"/>
    <property type="project" value="InterPro"/>
</dbReference>
<dbReference type="Proteomes" id="UP000094527">
    <property type="component" value="Unassembled WGS sequence"/>
</dbReference>
<protein>
    <recommendedName>
        <fullName evidence="8">Sodium channel protein</fullName>
    </recommendedName>
</protein>
<dbReference type="InterPro" id="IPR043203">
    <property type="entry name" value="VGCC_Ca_Na"/>
</dbReference>
<comment type="function">
    <text evidence="8">Mediates the voltage-dependent sodium ion permeability of excitable membranes. Assuming opened or closed conformations in response to the voltage difference across the membrane, the protein forms a sodium-selective channel through which Na(+) ions may pass in accordance with their electrochemical gradient.</text>
</comment>
<evidence type="ECO:0000256" key="4">
    <source>
        <dbReference type="ARBA" id="ARBA00022737"/>
    </source>
</evidence>
<evidence type="ECO:0000259" key="9">
    <source>
        <dbReference type="PROSITE" id="PS50222"/>
    </source>
</evidence>
<dbReference type="InterPro" id="IPR027359">
    <property type="entry name" value="Volt_channel_dom_sf"/>
</dbReference>
<keyword evidence="4" id="KW-0677">Repeat</keyword>
<dbReference type="InterPro" id="IPR005821">
    <property type="entry name" value="Ion_trans_dom"/>
</dbReference>
<keyword evidence="3 8" id="KW-0812">Transmembrane</keyword>
<organism evidence="10 11">
    <name type="scientific">Orchesella cincta</name>
    <name type="common">Springtail</name>
    <name type="synonym">Podura cincta</name>
    <dbReference type="NCBI Taxonomy" id="48709"/>
    <lineage>
        <taxon>Eukaryota</taxon>
        <taxon>Metazoa</taxon>
        <taxon>Ecdysozoa</taxon>
        <taxon>Arthropoda</taxon>
        <taxon>Hexapoda</taxon>
        <taxon>Collembola</taxon>
        <taxon>Entomobryomorpha</taxon>
        <taxon>Entomobryoidea</taxon>
        <taxon>Orchesellidae</taxon>
        <taxon>Orchesellinae</taxon>
        <taxon>Orchesella</taxon>
    </lineage>
</organism>
<keyword evidence="8" id="KW-0851">Voltage-gated channel</keyword>
<feature type="transmembrane region" description="Helical" evidence="8">
    <location>
        <begin position="311"/>
        <end position="330"/>
    </location>
</feature>
<feature type="transmembrane region" description="Helical" evidence="8">
    <location>
        <begin position="628"/>
        <end position="647"/>
    </location>
</feature>
<evidence type="ECO:0000256" key="5">
    <source>
        <dbReference type="ARBA" id="ARBA00022989"/>
    </source>
</evidence>